<name>A0A1G2E624_9BACT</name>
<dbReference type="SUPFAM" id="SSF88713">
    <property type="entry name" value="Glycoside hydrolase/deacetylase"/>
    <property type="match status" value="1"/>
</dbReference>
<dbReference type="Proteomes" id="UP000178703">
    <property type="component" value="Unassembled WGS sequence"/>
</dbReference>
<gene>
    <name evidence="1" type="ORF">A3D46_02075</name>
</gene>
<evidence type="ECO:0000313" key="1">
    <source>
        <dbReference type="EMBL" id="OGZ21314.1"/>
    </source>
</evidence>
<accession>A0A1G2E624</accession>
<reference evidence="1 2" key="1">
    <citation type="journal article" date="2016" name="Nat. Commun.">
        <title>Thousands of microbial genomes shed light on interconnected biogeochemical processes in an aquifer system.</title>
        <authorList>
            <person name="Anantharaman K."/>
            <person name="Brown C.T."/>
            <person name="Hug L.A."/>
            <person name="Sharon I."/>
            <person name="Castelle C.J."/>
            <person name="Probst A.J."/>
            <person name="Thomas B.C."/>
            <person name="Singh A."/>
            <person name="Wilkins M.J."/>
            <person name="Karaoz U."/>
            <person name="Brodie E.L."/>
            <person name="Williams K.H."/>
            <person name="Hubbard S.S."/>
            <person name="Banfield J.F."/>
        </authorList>
    </citation>
    <scope>NUCLEOTIDE SEQUENCE [LARGE SCALE GENOMIC DNA]</scope>
</reference>
<organism evidence="1 2">
    <name type="scientific">Candidatus Nealsonbacteria bacterium RIFCSPHIGHO2_02_FULL_43_13</name>
    <dbReference type="NCBI Taxonomy" id="1801668"/>
    <lineage>
        <taxon>Bacteria</taxon>
        <taxon>Candidatus Nealsoniibacteriota</taxon>
    </lineage>
</organism>
<dbReference type="EMBL" id="MHMD01000026">
    <property type="protein sequence ID" value="OGZ21314.1"/>
    <property type="molecule type" value="Genomic_DNA"/>
</dbReference>
<comment type="caution">
    <text evidence="1">The sequence shown here is derived from an EMBL/GenBank/DDBJ whole genome shotgun (WGS) entry which is preliminary data.</text>
</comment>
<evidence type="ECO:0008006" key="3">
    <source>
        <dbReference type="Google" id="ProtNLM"/>
    </source>
</evidence>
<protein>
    <recommendedName>
        <fullName evidence="3">Glycoside hydrolase family 57 N-terminal domain-containing protein</fullName>
    </recommendedName>
</protein>
<dbReference type="InterPro" id="IPR011330">
    <property type="entry name" value="Glyco_hydro/deAcase_b/a-brl"/>
</dbReference>
<dbReference type="AlphaFoldDB" id="A0A1G2E624"/>
<sequence length="364" mass="41773">MFKEKAGIEAIVASEVPVSMSYQRIDFEIMPWLKEILESKDSYSCVELLRAPYSHSLLPLMHPRQGEWEMRRGYATFNVFCWFFPEFYVPEGELFHRYAFSFFVLGSNSVVYSEGEHPGAMVLRNNITKHNAIGYAGKIGLVMREPNFLKEFFTFQRELSEQSLETLLKAIEKIAMETPEDYVCITPIDIEAPYVGSWGGALVWERFFNGIKQSGLSKHFISVREAERMLEPQAVKIGRPHRELGQKWLKYEAQFRHMAWLANYVPDTEREHKILALAATSDVLSGLETKISQLKGPRILQAKDSNGNAKEITIGFNQDVIDACMAARFALVDKQPLIRKIQKTCDCSSLQIQRILSWAEQNNL</sequence>
<evidence type="ECO:0000313" key="2">
    <source>
        <dbReference type="Proteomes" id="UP000178703"/>
    </source>
</evidence>
<dbReference type="GO" id="GO:0005975">
    <property type="term" value="P:carbohydrate metabolic process"/>
    <property type="evidence" value="ECO:0007669"/>
    <property type="project" value="InterPro"/>
</dbReference>
<proteinExistence type="predicted"/>